<evidence type="ECO:0000313" key="1">
    <source>
        <dbReference type="EMBL" id="ODA29045.1"/>
    </source>
</evidence>
<protein>
    <submittedName>
        <fullName evidence="1">Uncharacterized protein</fullName>
    </submittedName>
</protein>
<dbReference type="STRING" id="1841610.A6X21_10145"/>
<dbReference type="AlphaFoldDB" id="A0A1C3E716"/>
<name>A0A1C3E716_9PLAN</name>
<dbReference type="EMBL" id="LYDR01000145">
    <property type="protein sequence ID" value="ODA29045.1"/>
    <property type="molecule type" value="Genomic_DNA"/>
</dbReference>
<reference evidence="1 2" key="1">
    <citation type="submission" date="2016-05" db="EMBL/GenBank/DDBJ databases">
        <title>Genomic and physiological characterization of Planctopirus sp. isolated from fresh water lake.</title>
        <authorList>
            <person name="Subhash Y."/>
            <person name="Ramana C."/>
        </authorList>
    </citation>
    <scope>NUCLEOTIDE SEQUENCE [LARGE SCALE GENOMIC DNA]</scope>
    <source>
        <strain evidence="1 2">JC280</strain>
    </source>
</reference>
<comment type="caution">
    <text evidence="1">The sequence shown here is derived from an EMBL/GenBank/DDBJ whole genome shotgun (WGS) entry which is preliminary data.</text>
</comment>
<accession>A0A1C3E716</accession>
<sequence>MTIYDVTKSTMVWDLVKSSSPATSASIEWKPLFAGNLNSKAPPPEYRMTVISNIHGLKSISLW</sequence>
<evidence type="ECO:0000313" key="2">
    <source>
        <dbReference type="Proteomes" id="UP000094828"/>
    </source>
</evidence>
<proteinExistence type="predicted"/>
<gene>
    <name evidence="1" type="ORF">A6X21_10145</name>
</gene>
<organism evidence="1 2">
    <name type="scientific">Planctopirus hydrillae</name>
    <dbReference type="NCBI Taxonomy" id="1841610"/>
    <lineage>
        <taxon>Bacteria</taxon>
        <taxon>Pseudomonadati</taxon>
        <taxon>Planctomycetota</taxon>
        <taxon>Planctomycetia</taxon>
        <taxon>Planctomycetales</taxon>
        <taxon>Planctomycetaceae</taxon>
        <taxon>Planctopirus</taxon>
    </lineage>
</organism>
<dbReference type="Proteomes" id="UP000094828">
    <property type="component" value="Unassembled WGS sequence"/>
</dbReference>
<keyword evidence="2" id="KW-1185">Reference proteome</keyword>